<dbReference type="GO" id="GO:0003676">
    <property type="term" value="F:nucleic acid binding"/>
    <property type="evidence" value="ECO:0007669"/>
    <property type="project" value="InterPro"/>
</dbReference>
<keyword evidence="1" id="KW-1133">Transmembrane helix</keyword>
<evidence type="ECO:0000313" key="3">
    <source>
        <dbReference type="Proteomes" id="UP001295423"/>
    </source>
</evidence>
<evidence type="ECO:0000313" key="2">
    <source>
        <dbReference type="EMBL" id="CAJ1954034.1"/>
    </source>
</evidence>
<feature type="transmembrane region" description="Helical" evidence="1">
    <location>
        <begin position="120"/>
        <end position="142"/>
    </location>
</feature>
<gene>
    <name evidence="2" type="ORF">CYCCA115_LOCUS14630</name>
</gene>
<feature type="transmembrane region" description="Helical" evidence="1">
    <location>
        <begin position="162"/>
        <end position="182"/>
    </location>
</feature>
<dbReference type="InterPro" id="IPR036397">
    <property type="entry name" value="RNaseH_sf"/>
</dbReference>
<evidence type="ECO:0000256" key="1">
    <source>
        <dbReference type="SAM" id="Phobius"/>
    </source>
</evidence>
<reference evidence="2" key="1">
    <citation type="submission" date="2023-08" db="EMBL/GenBank/DDBJ databases">
        <authorList>
            <person name="Audoor S."/>
            <person name="Bilcke G."/>
        </authorList>
    </citation>
    <scope>NUCLEOTIDE SEQUENCE</scope>
</reference>
<organism evidence="2 3">
    <name type="scientific">Cylindrotheca closterium</name>
    <dbReference type="NCBI Taxonomy" id="2856"/>
    <lineage>
        <taxon>Eukaryota</taxon>
        <taxon>Sar</taxon>
        <taxon>Stramenopiles</taxon>
        <taxon>Ochrophyta</taxon>
        <taxon>Bacillariophyta</taxon>
        <taxon>Bacillariophyceae</taxon>
        <taxon>Bacillariophycidae</taxon>
        <taxon>Bacillariales</taxon>
        <taxon>Bacillariaceae</taxon>
        <taxon>Cylindrotheca</taxon>
    </lineage>
</organism>
<dbReference type="EMBL" id="CAKOGP040001849">
    <property type="protein sequence ID" value="CAJ1954034.1"/>
    <property type="molecule type" value="Genomic_DNA"/>
</dbReference>
<dbReference type="AlphaFoldDB" id="A0AAD2JJ78"/>
<keyword evidence="3" id="KW-1185">Reference proteome</keyword>
<name>A0AAD2JJ78_9STRA</name>
<feature type="transmembrane region" description="Helical" evidence="1">
    <location>
        <begin position="189"/>
        <end position="210"/>
    </location>
</feature>
<accession>A0AAD2JJ78</accession>
<comment type="caution">
    <text evidence="2">The sequence shown here is derived from an EMBL/GenBank/DDBJ whole genome shotgun (WGS) entry which is preliminary data.</text>
</comment>
<keyword evidence="1" id="KW-0812">Transmembrane</keyword>
<sequence>MILIPGAKKKLCDNKLMLITKHRITNSHLSLDLIQRSQLLLALTVYRNTSFTQLFCQFGFPQCLIPDNAKTLTQGKFREVANEGQVPIHPIEPHHPNQALTEDTIWKGSRLYRRFMHARNIPIAFCDQVLCMLLRFAVTWHWDLQYKKENGEPQLFLATLKISLTWLILLFGIGVGAFLLIAHPRMGNNYAVGLVQVLLLEQLFVLLLLLPMDRYYNNCQ</sequence>
<protein>
    <submittedName>
        <fullName evidence="2">Uncharacterized protein</fullName>
    </submittedName>
</protein>
<dbReference type="Gene3D" id="3.30.420.10">
    <property type="entry name" value="Ribonuclease H-like superfamily/Ribonuclease H"/>
    <property type="match status" value="1"/>
</dbReference>
<dbReference type="Proteomes" id="UP001295423">
    <property type="component" value="Unassembled WGS sequence"/>
</dbReference>
<keyword evidence="1" id="KW-0472">Membrane</keyword>
<proteinExistence type="predicted"/>